<name>W7WW13_TETTS</name>
<dbReference type="AlphaFoldDB" id="W7WW13"/>
<sequence>MQYSSIEQCIKSLQQNSFFEKKDRILILIFHVELDVFMPFTEIINKKHWNLIINSIQNIEKTIIQKEKTKKQQISWQEAINMSFNHIYELKIQDHIYLEQIKNQLNKDYKSNKLLINNSEKYFAQYKQSLQRKKVIILFSKQQEEECLNMNKISLNLKLMNYQKPIIYHLKEYSLNKNKKSDQLIDSFIYQSFEDDNQLLSNLLKLRNEKNINDYQEFLSVLNIS</sequence>
<proteinExistence type="predicted"/>
<evidence type="ECO:0000313" key="1">
    <source>
        <dbReference type="EMBL" id="EWS71020.1"/>
    </source>
</evidence>
<dbReference type="RefSeq" id="XP_012656441.1">
    <property type="nucleotide sequence ID" value="XM_012800987.1"/>
</dbReference>
<keyword evidence="2" id="KW-1185">Reference proteome</keyword>
<reference evidence="2" key="1">
    <citation type="journal article" date="2006" name="PLoS Biol.">
        <title>Macronuclear genome sequence of the ciliate Tetrahymena thermophila, a model eukaryote.</title>
        <authorList>
            <person name="Eisen J.A."/>
            <person name="Coyne R.S."/>
            <person name="Wu M."/>
            <person name="Wu D."/>
            <person name="Thiagarajan M."/>
            <person name="Wortman J.R."/>
            <person name="Badger J.H."/>
            <person name="Ren Q."/>
            <person name="Amedeo P."/>
            <person name="Jones K.M."/>
            <person name="Tallon L.J."/>
            <person name="Delcher A.L."/>
            <person name="Salzberg S.L."/>
            <person name="Silva J.C."/>
            <person name="Haas B.J."/>
            <person name="Majoros W.H."/>
            <person name="Farzad M."/>
            <person name="Carlton J.M."/>
            <person name="Smith R.K. Jr."/>
            <person name="Garg J."/>
            <person name="Pearlman R.E."/>
            <person name="Karrer K.M."/>
            <person name="Sun L."/>
            <person name="Manning G."/>
            <person name="Elde N.C."/>
            <person name="Turkewitz A.P."/>
            <person name="Asai D.J."/>
            <person name="Wilkes D.E."/>
            <person name="Wang Y."/>
            <person name="Cai H."/>
            <person name="Collins K."/>
            <person name="Stewart B.A."/>
            <person name="Lee S.R."/>
            <person name="Wilamowska K."/>
            <person name="Weinberg Z."/>
            <person name="Ruzzo W.L."/>
            <person name="Wloga D."/>
            <person name="Gaertig J."/>
            <person name="Frankel J."/>
            <person name="Tsao C.-C."/>
            <person name="Gorovsky M.A."/>
            <person name="Keeling P.J."/>
            <person name="Waller R.F."/>
            <person name="Patron N.J."/>
            <person name="Cherry J.M."/>
            <person name="Stover N.A."/>
            <person name="Krieger C.J."/>
            <person name="del Toro C."/>
            <person name="Ryder H.F."/>
            <person name="Williamson S.C."/>
            <person name="Barbeau R.A."/>
            <person name="Hamilton E.P."/>
            <person name="Orias E."/>
        </authorList>
    </citation>
    <scope>NUCLEOTIDE SEQUENCE [LARGE SCALE GENOMIC DNA]</scope>
    <source>
        <strain evidence="2">SB210</strain>
    </source>
</reference>
<accession>W7WW13</accession>
<organism evidence="1 2">
    <name type="scientific">Tetrahymena thermophila (strain SB210)</name>
    <dbReference type="NCBI Taxonomy" id="312017"/>
    <lineage>
        <taxon>Eukaryota</taxon>
        <taxon>Sar</taxon>
        <taxon>Alveolata</taxon>
        <taxon>Ciliophora</taxon>
        <taxon>Intramacronucleata</taxon>
        <taxon>Oligohymenophorea</taxon>
        <taxon>Hymenostomatida</taxon>
        <taxon>Tetrahymenina</taxon>
        <taxon>Tetrahymenidae</taxon>
        <taxon>Tetrahymena</taxon>
    </lineage>
</organism>
<dbReference type="Proteomes" id="UP000009168">
    <property type="component" value="Unassembled WGS sequence"/>
</dbReference>
<dbReference type="InParanoid" id="W7WW13"/>
<dbReference type="GeneID" id="24441777"/>
<evidence type="ECO:0000313" key="2">
    <source>
        <dbReference type="Proteomes" id="UP000009168"/>
    </source>
</evidence>
<protein>
    <submittedName>
        <fullName evidence="1">Tetratricopeptide repeat protein</fullName>
    </submittedName>
</protein>
<dbReference type="KEGG" id="tet:TTHERM_001130784"/>
<gene>
    <name evidence="1" type="ORF">TTHERM_001130784</name>
</gene>
<dbReference type="EMBL" id="GG662232">
    <property type="protein sequence ID" value="EWS71020.1"/>
    <property type="molecule type" value="Genomic_DNA"/>
</dbReference>